<evidence type="ECO:0000313" key="8">
    <source>
        <dbReference type="EnsemblPlants" id="OB08G14340.1"/>
    </source>
</evidence>
<dbReference type="PANTHER" id="PTHR19338:SF75">
    <property type="entry name" value="OS08G0170100 PROTEIN"/>
    <property type="match status" value="1"/>
</dbReference>
<dbReference type="AlphaFoldDB" id="J3MQQ5"/>
<dbReference type="PANTHER" id="PTHR19338">
    <property type="entry name" value="TRANSLOCASE OF INNER MITOCHONDRIAL MEMBRANE 13 HOMOLOG"/>
    <property type="match status" value="1"/>
</dbReference>
<evidence type="ECO:0000259" key="7">
    <source>
        <dbReference type="Pfam" id="PF18052"/>
    </source>
</evidence>
<name>J3MQQ5_ORYBR</name>
<evidence type="ECO:0000259" key="6">
    <source>
        <dbReference type="Pfam" id="PF00931"/>
    </source>
</evidence>
<dbReference type="STRING" id="4533.J3MQQ5"/>
<dbReference type="eggNOG" id="KOG4658">
    <property type="taxonomic scope" value="Eukaryota"/>
</dbReference>
<organism evidence="8">
    <name type="scientific">Oryza brachyantha</name>
    <name type="common">malo sina</name>
    <dbReference type="NCBI Taxonomy" id="4533"/>
    <lineage>
        <taxon>Eukaryota</taxon>
        <taxon>Viridiplantae</taxon>
        <taxon>Streptophyta</taxon>
        <taxon>Embryophyta</taxon>
        <taxon>Tracheophyta</taxon>
        <taxon>Spermatophyta</taxon>
        <taxon>Magnoliopsida</taxon>
        <taxon>Liliopsida</taxon>
        <taxon>Poales</taxon>
        <taxon>Poaceae</taxon>
        <taxon>BOP clade</taxon>
        <taxon>Oryzoideae</taxon>
        <taxon>Oryzeae</taxon>
        <taxon>Oryzinae</taxon>
        <taxon>Oryza</taxon>
    </lineage>
</organism>
<dbReference type="Gramene" id="OB08G14340.1">
    <property type="protein sequence ID" value="OB08G14340.1"/>
    <property type="gene ID" value="OB08G14340"/>
</dbReference>
<protein>
    <recommendedName>
        <fullName evidence="10">Rx N-terminal domain-containing protein</fullName>
    </recommendedName>
</protein>
<dbReference type="Pfam" id="PF00931">
    <property type="entry name" value="NB-ARC"/>
    <property type="match status" value="1"/>
</dbReference>
<dbReference type="Proteomes" id="UP000006038">
    <property type="component" value="Chromosome 8"/>
</dbReference>
<dbReference type="InterPro" id="IPR002182">
    <property type="entry name" value="NB-ARC"/>
</dbReference>
<dbReference type="CDD" id="cd14798">
    <property type="entry name" value="RX-CC_like"/>
    <property type="match status" value="1"/>
</dbReference>
<dbReference type="InterPro" id="IPR027417">
    <property type="entry name" value="P-loop_NTPase"/>
</dbReference>
<dbReference type="GO" id="GO:0043531">
    <property type="term" value="F:ADP binding"/>
    <property type="evidence" value="ECO:0007669"/>
    <property type="project" value="InterPro"/>
</dbReference>
<proteinExistence type="inferred from homology"/>
<comment type="similarity">
    <text evidence="1">Belongs to the disease resistance NB-LRR family.</text>
</comment>
<dbReference type="Pfam" id="PF18052">
    <property type="entry name" value="Rx_N"/>
    <property type="match status" value="1"/>
</dbReference>
<dbReference type="SUPFAM" id="SSF52540">
    <property type="entry name" value="P-loop containing nucleoside triphosphate hydrolases"/>
    <property type="match status" value="1"/>
</dbReference>
<dbReference type="EnsemblPlants" id="OB08G14340.1">
    <property type="protein sequence ID" value="OB08G14340.1"/>
    <property type="gene ID" value="OB08G14340"/>
</dbReference>
<dbReference type="Gene3D" id="1.20.5.4130">
    <property type="match status" value="1"/>
</dbReference>
<reference evidence="8" key="1">
    <citation type="journal article" date="2013" name="Nat. Commun.">
        <title>Whole-genome sequencing of Oryza brachyantha reveals mechanisms underlying Oryza genome evolution.</title>
        <authorList>
            <person name="Chen J."/>
            <person name="Huang Q."/>
            <person name="Gao D."/>
            <person name="Wang J."/>
            <person name="Lang Y."/>
            <person name="Liu T."/>
            <person name="Li B."/>
            <person name="Bai Z."/>
            <person name="Luis Goicoechea J."/>
            <person name="Liang C."/>
            <person name="Chen C."/>
            <person name="Zhang W."/>
            <person name="Sun S."/>
            <person name="Liao Y."/>
            <person name="Zhang X."/>
            <person name="Yang L."/>
            <person name="Song C."/>
            <person name="Wang M."/>
            <person name="Shi J."/>
            <person name="Liu G."/>
            <person name="Liu J."/>
            <person name="Zhou H."/>
            <person name="Zhou W."/>
            <person name="Yu Q."/>
            <person name="An N."/>
            <person name="Chen Y."/>
            <person name="Cai Q."/>
            <person name="Wang B."/>
            <person name="Liu B."/>
            <person name="Min J."/>
            <person name="Huang Y."/>
            <person name="Wu H."/>
            <person name="Li Z."/>
            <person name="Zhang Y."/>
            <person name="Yin Y."/>
            <person name="Song W."/>
            <person name="Jiang J."/>
            <person name="Jackson S.A."/>
            <person name="Wing R.A."/>
            <person name="Wang J."/>
            <person name="Chen M."/>
        </authorList>
    </citation>
    <scope>NUCLEOTIDE SEQUENCE [LARGE SCALE GENOMIC DNA]</scope>
    <source>
        <strain evidence="8">cv. IRGC 101232</strain>
    </source>
</reference>
<accession>J3MQQ5</accession>
<evidence type="ECO:0000256" key="1">
    <source>
        <dbReference type="ARBA" id="ARBA00008894"/>
    </source>
</evidence>
<evidence type="ECO:0000313" key="9">
    <source>
        <dbReference type="Proteomes" id="UP000006038"/>
    </source>
</evidence>
<dbReference type="HOGENOM" id="CLU_000837_29_0_1"/>
<keyword evidence="4" id="KW-0547">Nucleotide-binding</keyword>
<evidence type="ECO:0000256" key="4">
    <source>
        <dbReference type="ARBA" id="ARBA00022741"/>
    </source>
</evidence>
<keyword evidence="2" id="KW-0433">Leucine-rich repeat</keyword>
<keyword evidence="3" id="KW-0677">Repeat</keyword>
<feature type="domain" description="Disease resistance N-terminal" evidence="7">
    <location>
        <begin position="7"/>
        <end position="91"/>
    </location>
</feature>
<evidence type="ECO:0000256" key="5">
    <source>
        <dbReference type="ARBA" id="ARBA00022821"/>
    </source>
</evidence>
<sequence>MELVAGAMGALVPKLGQLLKDEHDLQLHAGVRKKIESLSRELESVHAVLAKIGEVPREQLDEPLRLWARDLREASYDMEDVADAFLVRLDGGGGAADPRTLRRLRRKVGRLFKQAKARRRIGKAVEDIDERLREVAARRGRYTADDIAVKPPAPAATVDPRLLNMYKTSSELVGIGRPTEELIKLLAIGDDDDDDDDLDVSMNKKKTMSISVFGFGGLGKTTLAKAIHDKILPSFGCGAFVPVGQNPDVKKIFRDVLIDLYSQQYSHMSLMMYDERQLINKLQEFLQKKRY</sequence>
<evidence type="ECO:0000256" key="3">
    <source>
        <dbReference type="ARBA" id="ARBA00022737"/>
    </source>
</evidence>
<feature type="domain" description="NB-ARC" evidence="6">
    <location>
        <begin position="204"/>
        <end position="291"/>
    </location>
</feature>
<dbReference type="OMA" id="RESNCGS"/>
<evidence type="ECO:0008006" key="10">
    <source>
        <dbReference type="Google" id="ProtNLM"/>
    </source>
</evidence>
<keyword evidence="9" id="KW-1185">Reference proteome</keyword>
<keyword evidence="5" id="KW-0611">Plant defense</keyword>
<evidence type="ECO:0000256" key="2">
    <source>
        <dbReference type="ARBA" id="ARBA00022614"/>
    </source>
</evidence>
<dbReference type="GO" id="GO:0006952">
    <property type="term" value="P:defense response"/>
    <property type="evidence" value="ECO:0007669"/>
    <property type="project" value="UniProtKB-KW"/>
</dbReference>
<reference evidence="8" key="2">
    <citation type="submission" date="2013-04" db="UniProtKB">
        <authorList>
            <consortium name="EnsemblPlants"/>
        </authorList>
    </citation>
    <scope>IDENTIFICATION</scope>
</reference>
<dbReference type="InterPro" id="IPR041118">
    <property type="entry name" value="Rx_N"/>
</dbReference>
<dbReference type="InterPro" id="IPR038005">
    <property type="entry name" value="RX-like_CC"/>
</dbReference>
<dbReference type="Gene3D" id="3.40.50.300">
    <property type="entry name" value="P-loop containing nucleotide triphosphate hydrolases"/>
    <property type="match status" value="1"/>
</dbReference>